<dbReference type="GO" id="GO:0016491">
    <property type="term" value="F:oxidoreductase activity"/>
    <property type="evidence" value="ECO:0007669"/>
    <property type="project" value="UniProtKB-KW"/>
</dbReference>
<accession>A0A2K1IUZ2</accession>
<dbReference type="InterPro" id="IPR011032">
    <property type="entry name" value="GroES-like_sf"/>
</dbReference>
<proteinExistence type="inferred from homology"/>
<dbReference type="SUPFAM" id="SSF51735">
    <property type="entry name" value="NAD(P)-binding Rossmann-fold domains"/>
    <property type="match status" value="1"/>
</dbReference>
<gene>
    <name evidence="8" type="ORF">PHYPA_025033</name>
</gene>
<dbReference type="Proteomes" id="UP000006727">
    <property type="component" value="Chromosome 20"/>
</dbReference>
<dbReference type="Gene3D" id="3.40.50.720">
    <property type="entry name" value="NAD(P)-binding Rossmann-like Domain"/>
    <property type="match status" value="1"/>
</dbReference>
<dbReference type="CDD" id="cd08283">
    <property type="entry name" value="FDH_like_1"/>
    <property type="match status" value="1"/>
</dbReference>
<dbReference type="EnsemblPlants" id="Pp3c20_11610V3.1">
    <property type="protein sequence ID" value="Pp3c20_11610V3.1"/>
    <property type="gene ID" value="Pp3c20_11610"/>
</dbReference>
<dbReference type="STRING" id="3218.A0A2K1IUZ2"/>
<dbReference type="PaxDb" id="3218-PP1S166_89V6.1"/>
<evidence type="ECO:0000313" key="9">
    <source>
        <dbReference type="EnsemblPlants" id="Pp3c20_11610V3.1"/>
    </source>
</evidence>
<keyword evidence="10" id="KW-1185">Reference proteome</keyword>
<evidence type="ECO:0000313" key="8">
    <source>
        <dbReference type="EMBL" id="PNR33090.1"/>
    </source>
</evidence>
<dbReference type="PROSITE" id="PS00059">
    <property type="entry name" value="ADH_ZINC"/>
    <property type="match status" value="1"/>
</dbReference>
<reference evidence="8 10" key="1">
    <citation type="journal article" date="2008" name="Science">
        <title>The Physcomitrella genome reveals evolutionary insights into the conquest of land by plants.</title>
        <authorList>
            <person name="Rensing S."/>
            <person name="Lang D."/>
            <person name="Zimmer A."/>
            <person name="Terry A."/>
            <person name="Salamov A."/>
            <person name="Shapiro H."/>
            <person name="Nishiyama T."/>
            <person name="Perroud P.-F."/>
            <person name="Lindquist E."/>
            <person name="Kamisugi Y."/>
            <person name="Tanahashi T."/>
            <person name="Sakakibara K."/>
            <person name="Fujita T."/>
            <person name="Oishi K."/>
            <person name="Shin-I T."/>
            <person name="Kuroki Y."/>
            <person name="Toyoda A."/>
            <person name="Suzuki Y."/>
            <person name="Hashimoto A."/>
            <person name="Yamaguchi K."/>
            <person name="Sugano A."/>
            <person name="Kohara Y."/>
            <person name="Fujiyama A."/>
            <person name="Anterola A."/>
            <person name="Aoki S."/>
            <person name="Ashton N."/>
            <person name="Barbazuk W.B."/>
            <person name="Barker E."/>
            <person name="Bennetzen J."/>
            <person name="Bezanilla M."/>
            <person name="Blankenship R."/>
            <person name="Cho S.H."/>
            <person name="Dutcher S."/>
            <person name="Estelle M."/>
            <person name="Fawcett J.A."/>
            <person name="Gundlach H."/>
            <person name="Hanada K."/>
            <person name="Heyl A."/>
            <person name="Hicks K.A."/>
            <person name="Hugh J."/>
            <person name="Lohr M."/>
            <person name="Mayer K."/>
            <person name="Melkozernov A."/>
            <person name="Murata T."/>
            <person name="Nelson D."/>
            <person name="Pils B."/>
            <person name="Prigge M."/>
            <person name="Reiss B."/>
            <person name="Renner T."/>
            <person name="Rombauts S."/>
            <person name="Rushton P."/>
            <person name="Sanderfoot A."/>
            <person name="Schween G."/>
            <person name="Shiu S.-H."/>
            <person name="Stueber K."/>
            <person name="Theodoulou F.L."/>
            <person name="Tu H."/>
            <person name="Van de Peer Y."/>
            <person name="Verrier P.J."/>
            <person name="Waters E."/>
            <person name="Wood A."/>
            <person name="Yang L."/>
            <person name="Cove D."/>
            <person name="Cuming A."/>
            <person name="Hasebe M."/>
            <person name="Lucas S."/>
            <person name="Mishler D.B."/>
            <person name="Reski R."/>
            <person name="Grigoriev I."/>
            <person name="Quatrano R.S."/>
            <person name="Boore J.L."/>
        </authorList>
    </citation>
    <scope>NUCLEOTIDE SEQUENCE [LARGE SCALE GENOMIC DNA]</scope>
    <source>
        <strain evidence="9 10">cv. Gransden 2004</strain>
    </source>
</reference>
<evidence type="ECO:0000256" key="3">
    <source>
        <dbReference type="ARBA" id="ARBA00022833"/>
    </source>
</evidence>
<dbReference type="GO" id="GO:0008270">
    <property type="term" value="F:zinc ion binding"/>
    <property type="evidence" value="ECO:0007669"/>
    <property type="project" value="InterPro"/>
</dbReference>
<dbReference type="EMBL" id="ABEU02000020">
    <property type="protein sequence ID" value="PNR33090.1"/>
    <property type="molecule type" value="Genomic_DNA"/>
</dbReference>
<dbReference type="PANTHER" id="PTHR42813:SF1">
    <property type="entry name" value="DEHYDROGENASE, PUTATIVE (AFU_ORTHOLOGUE AFUA_5G03930)-RELATED"/>
    <property type="match status" value="1"/>
</dbReference>
<keyword evidence="4" id="KW-0560">Oxidoreductase</keyword>
<evidence type="ECO:0000259" key="7">
    <source>
        <dbReference type="Pfam" id="PF08240"/>
    </source>
</evidence>
<dbReference type="Pfam" id="PF08240">
    <property type="entry name" value="ADH_N"/>
    <property type="match status" value="1"/>
</dbReference>
<dbReference type="InterPro" id="IPR013149">
    <property type="entry name" value="ADH-like_C"/>
</dbReference>
<evidence type="ECO:0000256" key="5">
    <source>
        <dbReference type="RuleBase" id="RU361277"/>
    </source>
</evidence>
<evidence type="ECO:0008006" key="11">
    <source>
        <dbReference type="Google" id="ProtNLM"/>
    </source>
</evidence>
<dbReference type="PANTHER" id="PTHR42813">
    <property type="entry name" value="ZINC-TYPE ALCOHOL DEHYDROGENASE-LIKE"/>
    <property type="match status" value="1"/>
</dbReference>
<evidence type="ECO:0000256" key="4">
    <source>
        <dbReference type="ARBA" id="ARBA00023002"/>
    </source>
</evidence>
<dbReference type="AlphaFoldDB" id="A0A2K1IUZ2"/>
<sequence length="397" mass="43885">MIYLQRAQLCLIEDFQFFFMQKDMRVFERPKCSVTDPADVVLKVTTTFICGSDLHMYCGYMPGMKSGDVVGHEFMGIIDEVGPGVKNFKKGDRVVASALIACFNCWACKEQSFSLCETTNPSKETSVACGDRTGGIYGYCHLTGGYDGGQAEYVRVPMADNNLLLVPDGLKDEQVIFLSDILPTGWHANELARVGEGDNVAIWGCGPVGMMAATSAFNRGANRVVVIDSQQYRLDFLKSNLPKVETINRNDKKVYSALRDLFPHGPDVAIEAAGFHYVPNPLHKVEVAVGMETYTSEIINELIYCVRKGGRIGIVGDYITYCNHFNLGAFMEKGLTMAAGQVYIHKYWPTLLSKIESGEIDPSFVITHTLPLGEAPKGYQIFDDKVEGCVKVEQSTH</sequence>
<comment type="similarity">
    <text evidence="5">Belongs to the zinc-containing alcohol dehydrogenase family.</text>
</comment>
<evidence type="ECO:0000313" key="10">
    <source>
        <dbReference type="Proteomes" id="UP000006727"/>
    </source>
</evidence>
<feature type="domain" description="Alcohol dehydrogenase-like N-terminal" evidence="7">
    <location>
        <begin position="37"/>
        <end position="167"/>
    </location>
</feature>
<keyword evidence="2 5" id="KW-0479">Metal-binding</keyword>
<dbReference type="Pfam" id="PF00107">
    <property type="entry name" value="ADH_zinc_N"/>
    <property type="match status" value="1"/>
</dbReference>
<dbReference type="InterPro" id="IPR036291">
    <property type="entry name" value="NAD(P)-bd_dom_sf"/>
</dbReference>
<organism evidence="8">
    <name type="scientific">Physcomitrium patens</name>
    <name type="common">Spreading-leaved earth moss</name>
    <name type="synonym">Physcomitrella patens</name>
    <dbReference type="NCBI Taxonomy" id="3218"/>
    <lineage>
        <taxon>Eukaryota</taxon>
        <taxon>Viridiplantae</taxon>
        <taxon>Streptophyta</taxon>
        <taxon>Embryophyta</taxon>
        <taxon>Bryophyta</taxon>
        <taxon>Bryophytina</taxon>
        <taxon>Bryopsida</taxon>
        <taxon>Funariidae</taxon>
        <taxon>Funariales</taxon>
        <taxon>Funariaceae</taxon>
        <taxon>Physcomitrium</taxon>
    </lineage>
</organism>
<dbReference type="SUPFAM" id="SSF50129">
    <property type="entry name" value="GroES-like"/>
    <property type="match status" value="1"/>
</dbReference>
<reference evidence="9" key="3">
    <citation type="submission" date="2020-12" db="UniProtKB">
        <authorList>
            <consortium name="EnsemblPlants"/>
        </authorList>
    </citation>
    <scope>IDENTIFICATION</scope>
</reference>
<evidence type="ECO:0000259" key="6">
    <source>
        <dbReference type="Pfam" id="PF00107"/>
    </source>
</evidence>
<feature type="domain" description="Alcohol dehydrogenase-like C-terminal" evidence="6">
    <location>
        <begin position="207"/>
        <end position="356"/>
    </location>
</feature>
<dbReference type="InterPro" id="IPR013154">
    <property type="entry name" value="ADH-like_N"/>
</dbReference>
<name>A0A2K1IUZ2_PHYPA</name>
<dbReference type="InterPro" id="IPR002328">
    <property type="entry name" value="ADH_Zn_CS"/>
</dbReference>
<evidence type="ECO:0000256" key="1">
    <source>
        <dbReference type="ARBA" id="ARBA00001947"/>
    </source>
</evidence>
<protein>
    <recommendedName>
        <fullName evidence="11">Enoyl reductase (ER) domain-containing protein</fullName>
    </recommendedName>
</protein>
<evidence type="ECO:0000256" key="2">
    <source>
        <dbReference type="ARBA" id="ARBA00022723"/>
    </source>
</evidence>
<comment type="cofactor">
    <cofactor evidence="1 5">
        <name>Zn(2+)</name>
        <dbReference type="ChEBI" id="CHEBI:29105"/>
    </cofactor>
</comment>
<reference evidence="8 10" key="2">
    <citation type="journal article" date="2018" name="Plant J.">
        <title>The Physcomitrella patens chromosome-scale assembly reveals moss genome structure and evolution.</title>
        <authorList>
            <person name="Lang D."/>
            <person name="Ullrich K.K."/>
            <person name="Murat F."/>
            <person name="Fuchs J."/>
            <person name="Jenkins J."/>
            <person name="Haas F.B."/>
            <person name="Piednoel M."/>
            <person name="Gundlach H."/>
            <person name="Van Bel M."/>
            <person name="Meyberg R."/>
            <person name="Vives C."/>
            <person name="Morata J."/>
            <person name="Symeonidi A."/>
            <person name="Hiss M."/>
            <person name="Muchero W."/>
            <person name="Kamisugi Y."/>
            <person name="Saleh O."/>
            <person name="Blanc G."/>
            <person name="Decker E.L."/>
            <person name="van Gessel N."/>
            <person name="Grimwood J."/>
            <person name="Hayes R.D."/>
            <person name="Graham S.W."/>
            <person name="Gunter L.E."/>
            <person name="McDaniel S.F."/>
            <person name="Hoernstein S.N.W."/>
            <person name="Larsson A."/>
            <person name="Li F.W."/>
            <person name="Perroud P.F."/>
            <person name="Phillips J."/>
            <person name="Ranjan P."/>
            <person name="Rokshar D.S."/>
            <person name="Rothfels C.J."/>
            <person name="Schneider L."/>
            <person name="Shu S."/>
            <person name="Stevenson D.W."/>
            <person name="Thummler F."/>
            <person name="Tillich M."/>
            <person name="Villarreal Aguilar J.C."/>
            <person name="Widiez T."/>
            <person name="Wong G.K."/>
            <person name="Wymore A."/>
            <person name="Zhang Y."/>
            <person name="Zimmer A.D."/>
            <person name="Quatrano R.S."/>
            <person name="Mayer K.F.X."/>
            <person name="Goodstein D."/>
            <person name="Casacuberta J.M."/>
            <person name="Vandepoele K."/>
            <person name="Reski R."/>
            <person name="Cuming A.C."/>
            <person name="Tuskan G.A."/>
            <person name="Maumus F."/>
            <person name="Salse J."/>
            <person name="Schmutz J."/>
            <person name="Rensing S.A."/>
        </authorList>
    </citation>
    <scope>NUCLEOTIDE SEQUENCE [LARGE SCALE GENOMIC DNA]</scope>
    <source>
        <strain evidence="9 10">cv. Gransden 2004</strain>
    </source>
</reference>
<dbReference type="Gramene" id="Pp3c20_11610V3.1">
    <property type="protein sequence ID" value="Pp3c20_11610V3.1"/>
    <property type="gene ID" value="Pp3c20_11610"/>
</dbReference>
<keyword evidence="3 5" id="KW-0862">Zinc</keyword>
<dbReference type="Gene3D" id="3.90.180.10">
    <property type="entry name" value="Medium-chain alcohol dehydrogenases, catalytic domain"/>
    <property type="match status" value="1"/>
</dbReference>